<dbReference type="PANTHER" id="PTHR22945">
    <property type="entry name" value="SERPENTINE RECEPTOR, CLASS D DELTA"/>
    <property type="match status" value="1"/>
</dbReference>
<evidence type="ECO:0000313" key="7">
    <source>
        <dbReference type="EMBL" id="CAI5451898.1"/>
    </source>
</evidence>
<evidence type="ECO:0000256" key="1">
    <source>
        <dbReference type="ARBA" id="ARBA00004141"/>
    </source>
</evidence>
<dbReference type="Proteomes" id="UP001152747">
    <property type="component" value="Unassembled WGS sequence"/>
</dbReference>
<protein>
    <recommendedName>
        <fullName evidence="9">G-protein coupled receptors family 1 profile domain-containing protein</fullName>
    </recommendedName>
</protein>
<evidence type="ECO:0000256" key="3">
    <source>
        <dbReference type="ARBA" id="ARBA00022692"/>
    </source>
</evidence>
<organism evidence="7 8">
    <name type="scientific">Caenorhabditis angaria</name>
    <dbReference type="NCBI Taxonomy" id="860376"/>
    <lineage>
        <taxon>Eukaryota</taxon>
        <taxon>Metazoa</taxon>
        <taxon>Ecdysozoa</taxon>
        <taxon>Nematoda</taxon>
        <taxon>Chromadorea</taxon>
        <taxon>Rhabditida</taxon>
        <taxon>Rhabditina</taxon>
        <taxon>Rhabditomorpha</taxon>
        <taxon>Rhabditoidea</taxon>
        <taxon>Rhabditidae</taxon>
        <taxon>Peloderinae</taxon>
        <taxon>Caenorhabditis</taxon>
    </lineage>
</organism>
<evidence type="ECO:0008006" key="9">
    <source>
        <dbReference type="Google" id="ProtNLM"/>
    </source>
</evidence>
<dbReference type="Pfam" id="PF10317">
    <property type="entry name" value="7TM_GPCR_Srd"/>
    <property type="match status" value="1"/>
</dbReference>
<keyword evidence="3 6" id="KW-0812">Transmembrane</keyword>
<dbReference type="GO" id="GO:0016020">
    <property type="term" value="C:membrane"/>
    <property type="evidence" value="ECO:0007669"/>
    <property type="project" value="UniProtKB-SubCell"/>
</dbReference>
<dbReference type="InterPro" id="IPR050920">
    <property type="entry name" value="Nematode_rcpt-like_delta"/>
</dbReference>
<dbReference type="EMBL" id="CANHGI010000005">
    <property type="protein sequence ID" value="CAI5451898.1"/>
    <property type="molecule type" value="Genomic_DNA"/>
</dbReference>
<feature type="transmembrane region" description="Helical" evidence="6">
    <location>
        <begin position="265"/>
        <end position="285"/>
    </location>
</feature>
<dbReference type="Gene3D" id="1.20.1070.10">
    <property type="entry name" value="Rhodopsin 7-helix transmembrane proteins"/>
    <property type="match status" value="1"/>
</dbReference>
<evidence type="ECO:0000256" key="4">
    <source>
        <dbReference type="ARBA" id="ARBA00022989"/>
    </source>
</evidence>
<evidence type="ECO:0000256" key="5">
    <source>
        <dbReference type="ARBA" id="ARBA00023136"/>
    </source>
</evidence>
<reference evidence="7" key="1">
    <citation type="submission" date="2022-11" db="EMBL/GenBank/DDBJ databases">
        <authorList>
            <person name="Kikuchi T."/>
        </authorList>
    </citation>
    <scope>NUCLEOTIDE SEQUENCE</scope>
    <source>
        <strain evidence="7">PS1010</strain>
    </source>
</reference>
<dbReference type="AlphaFoldDB" id="A0A9P1N5J5"/>
<evidence type="ECO:0000256" key="6">
    <source>
        <dbReference type="SAM" id="Phobius"/>
    </source>
</evidence>
<proteinExistence type="inferred from homology"/>
<dbReference type="InterPro" id="IPR019421">
    <property type="entry name" value="7TM_GPCR_serpentine_rcpt_Srd"/>
</dbReference>
<keyword evidence="4 6" id="KW-1133">Transmembrane helix</keyword>
<feature type="transmembrane region" description="Helical" evidence="6">
    <location>
        <begin position="90"/>
        <end position="113"/>
    </location>
</feature>
<comment type="similarity">
    <text evidence="2">Belongs to the nematode receptor-like protein srd family.</text>
</comment>
<evidence type="ECO:0000256" key="2">
    <source>
        <dbReference type="ARBA" id="ARBA00009166"/>
    </source>
</evidence>
<dbReference type="PANTHER" id="PTHR22945:SF40">
    <property type="entry name" value="SERPENTINE RECEPTOR, CLASS D (DELTA)-RELATED"/>
    <property type="match status" value="1"/>
</dbReference>
<evidence type="ECO:0000313" key="8">
    <source>
        <dbReference type="Proteomes" id="UP001152747"/>
    </source>
</evidence>
<dbReference type="SUPFAM" id="SSF81321">
    <property type="entry name" value="Family A G protein-coupled receptor-like"/>
    <property type="match status" value="1"/>
</dbReference>
<feature type="transmembrane region" description="Helical" evidence="6">
    <location>
        <begin position="232"/>
        <end position="253"/>
    </location>
</feature>
<comment type="caution">
    <text evidence="7">The sequence shown here is derived from an EMBL/GenBank/DDBJ whole genome shotgun (WGS) entry which is preliminary data.</text>
</comment>
<gene>
    <name evidence="7" type="ORF">CAMP_LOCUS14535</name>
</gene>
<feature type="transmembrane region" description="Helical" evidence="6">
    <location>
        <begin position="125"/>
        <end position="145"/>
    </location>
</feature>
<keyword evidence="8" id="KW-1185">Reference proteome</keyword>
<keyword evidence="5 6" id="KW-0472">Membrane</keyword>
<feature type="transmembrane region" description="Helical" evidence="6">
    <location>
        <begin position="7"/>
        <end position="26"/>
    </location>
</feature>
<accession>A0A9P1N5J5</accession>
<dbReference type="OrthoDB" id="5789179at2759"/>
<sequence>MDVIFKIYMRFTGTLAVFLNLTLLFLSVFKSPQVIKNYSILIINFALTDLLASLASIFVEPRMIPSGYVVAHINYGICNRFSSSVCYMGYAFMFHLFIHSQYSLLVSFAYRYYILVKETPKVRSIIFILLISYIPSLIQFISFYVNEGDPFEIYNAINSDFPEYQIQLYMISGNLDIRKGTSSYTLFQATFAPLIIYLIIIRLRSKIIVILKDKSEHMRAETKSMHRKLLQVLTYQACLPGLFVLGIASFSIEQCNVYKSPAIEFSVHMFFELVPLLSPIIYLYYITPYRLYITSIFGKNLSKESNVFQSATHDRGSKVFTTSKNINN</sequence>
<name>A0A9P1N5J5_9PELO</name>
<comment type="subcellular location">
    <subcellularLocation>
        <location evidence="1">Membrane</location>
        <topology evidence="1">Multi-pass membrane protein</topology>
    </subcellularLocation>
</comment>